<comment type="caution">
    <text evidence="2">The sequence shown here is derived from an EMBL/GenBank/DDBJ whole genome shotgun (WGS) entry which is preliminary data.</text>
</comment>
<dbReference type="EMBL" id="JAVHJO010000019">
    <property type="protein sequence ID" value="KAK6523168.1"/>
    <property type="molecule type" value="Genomic_DNA"/>
</dbReference>
<organism evidence="2 3">
    <name type="scientific">Orbilia ellipsospora</name>
    <dbReference type="NCBI Taxonomy" id="2528407"/>
    <lineage>
        <taxon>Eukaryota</taxon>
        <taxon>Fungi</taxon>
        <taxon>Dikarya</taxon>
        <taxon>Ascomycota</taxon>
        <taxon>Pezizomycotina</taxon>
        <taxon>Orbiliomycetes</taxon>
        <taxon>Orbiliales</taxon>
        <taxon>Orbiliaceae</taxon>
        <taxon>Orbilia</taxon>
    </lineage>
</organism>
<dbReference type="InterPro" id="IPR021858">
    <property type="entry name" value="Fun_TF"/>
</dbReference>
<dbReference type="InterPro" id="IPR053178">
    <property type="entry name" value="Osmoadaptation_assoc"/>
</dbReference>
<evidence type="ECO:0000313" key="3">
    <source>
        <dbReference type="Proteomes" id="UP001365542"/>
    </source>
</evidence>
<proteinExistence type="predicted"/>
<evidence type="ECO:0000256" key="1">
    <source>
        <dbReference type="SAM" id="MobiDB-lite"/>
    </source>
</evidence>
<accession>A0AAV9WSR5</accession>
<name>A0AAV9WSR5_9PEZI</name>
<protein>
    <recommendedName>
        <fullName evidence="4">Zn(2)-C6 fungal-type domain-containing protein</fullName>
    </recommendedName>
</protein>
<evidence type="ECO:0000313" key="2">
    <source>
        <dbReference type="EMBL" id="KAK6523168.1"/>
    </source>
</evidence>
<reference evidence="2 3" key="1">
    <citation type="submission" date="2019-10" db="EMBL/GenBank/DDBJ databases">
        <authorList>
            <person name="Palmer J.M."/>
        </authorList>
    </citation>
    <scope>NUCLEOTIDE SEQUENCE [LARGE SCALE GENOMIC DNA]</scope>
    <source>
        <strain evidence="2 3">TWF694</strain>
    </source>
</reference>
<feature type="compositionally biased region" description="Polar residues" evidence="1">
    <location>
        <begin position="404"/>
        <end position="414"/>
    </location>
</feature>
<dbReference type="AlphaFoldDB" id="A0AAV9WSR5"/>
<dbReference type="Pfam" id="PF11951">
    <property type="entry name" value="Fungal_trans_2"/>
    <property type="match status" value="1"/>
</dbReference>
<gene>
    <name evidence="2" type="ORF">TWF694_006063</name>
</gene>
<evidence type="ECO:0008006" key="4">
    <source>
        <dbReference type="Google" id="ProtNLM"/>
    </source>
</evidence>
<sequence length="504" mass="56556">MMRKSELTSSEDETRPVCRRCQRCGFECDGPKDTTFIEGKIVRSRRTEKPVEPSVPGDPGDQNAINRQVVALTAPLKGNQYDMYICYTRKHLRRGGAIDIVLDTTQLSDIIIAGTTPSRGQLFHQTILSFGVILFGLQNRQASIADQGHVLHVGAIKRLNQALSDPKCYYRDEVMLSVATLAILECVVPTGPDNYLKHMIGLERLLELRGTGSSCSQLTFEIYKSVRHMILFASLRTGRPSILARPEWKGLFREHCTEEELAEQDLFDILADCTLLISQRDSLAADLSLDPWDSHPRRDQIFQKALAALAELASWRVTWEANNRNSYFETPIVLDSRSPPIQQPFSDDTSPFLTLFEFGNESAAINLMFYNTTLIVVIQILTSLLREDFTNSPYTQDFSDHVSNESGSPENSLPSLLEDSKAGYIAAERLAALEICRCVPYYASQRSEKDSHSSPLVHWAISTAYTTLSGNESREGKWMMNFVNKTSLAIVAKGIWTRPRSSNS</sequence>
<feature type="region of interest" description="Disordered" evidence="1">
    <location>
        <begin position="396"/>
        <end position="415"/>
    </location>
</feature>
<dbReference type="PANTHER" id="PTHR38111">
    <property type="entry name" value="ZN(2)-C6 FUNGAL-TYPE DOMAIN-CONTAINING PROTEIN-RELATED"/>
    <property type="match status" value="1"/>
</dbReference>
<dbReference type="Proteomes" id="UP001365542">
    <property type="component" value="Unassembled WGS sequence"/>
</dbReference>
<dbReference type="PANTHER" id="PTHR38111:SF2">
    <property type="entry name" value="FINGER DOMAIN PROTEIN, PUTATIVE (AFU_ORTHOLOGUE AFUA_1G01560)-RELATED"/>
    <property type="match status" value="1"/>
</dbReference>
<keyword evidence="3" id="KW-1185">Reference proteome</keyword>